<feature type="signal peptide" evidence="5">
    <location>
        <begin position="1"/>
        <end position="19"/>
    </location>
</feature>
<dbReference type="PROSITE" id="PS51007">
    <property type="entry name" value="CYTC"/>
    <property type="match status" value="1"/>
</dbReference>
<sequence>MKKRFLFAALLGLAGTAHAAPDPAPLFQQHCIACHGVDRLGGLGPALLPQNLERLKKAEALTVITAGREATQMQGFKDKLKPEELQALADFIYTPPAVTPQWGEAEIRASRYEPVKPGSLPDKPVFSADPLNLFVVVEAGDHHVTILDGDKFEPIHRFPSRFALHGGPKFTPDGRYVFFASRDGWISKFDIYNLKVVAEIRAGINTRNIAVSGDGQWVMVANYLPQTLVLLKAADLSLERVIPVVNEAGKGSRVSAVYDAAPRKSFVAALKDIPELWELSYDPKAEPVFKGYVHDYKMGEAIAAPGQWTPRVTKLDAILDDFFFSQDYAYVLGAARPADGSDKPAPGGQVVNLDIRRKVADLPLTGLPHLGSGISWSYLGRPVMATPNLKEGTVSVIDMKDWKIIKDIKTAGPAFFMRSHENTPYAWVDAMMSKDKDTMQLLDKNTLEIVKTLRPEPGKTAAHTEFTRDGKYALVSIWENDGALVVYDAATLKEVKRLPMRKPVGKYNVYNKITRSEGTSH</sequence>
<dbReference type="CDD" id="cd20777">
    <property type="entry name" value="8prop_heme-binding_NirN"/>
    <property type="match status" value="1"/>
</dbReference>
<dbReference type="Pfam" id="PF02239">
    <property type="entry name" value="Cytochrom_D1"/>
    <property type="match status" value="2"/>
</dbReference>
<evidence type="ECO:0000256" key="3">
    <source>
        <dbReference type="ARBA" id="ARBA00023004"/>
    </source>
</evidence>
<reference evidence="7" key="1">
    <citation type="submission" date="2013-07" db="EMBL/GenBank/DDBJ databases">
        <authorList>
            <person name="McIlroy S."/>
        </authorList>
    </citation>
    <scope>NUCLEOTIDE SEQUENCE [LARGE SCALE GENOMIC DNA]</scope>
    <source>
        <strain evidence="7">Run_A_D11</strain>
    </source>
</reference>
<dbReference type="GO" id="GO:0046872">
    <property type="term" value="F:metal ion binding"/>
    <property type="evidence" value="ECO:0007669"/>
    <property type="project" value="UniProtKB-KW"/>
</dbReference>
<feature type="domain" description="Cytochrome c" evidence="6">
    <location>
        <begin position="18"/>
        <end position="96"/>
    </location>
</feature>
<feature type="chain" id="PRO_5004880381" evidence="5">
    <location>
        <begin position="20"/>
        <end position="521"/>
    </location>
</feature>
<dbReference type="OrthoDB" id="5290932at2"/>
<dbReference type="STRING" id="1400863.BN873_980088"/>
<keyword evidence="3 4" id="KW-0408">Iron</keyword>
<reference evidence="7" key="2">
    <citation type="submission" date="2014-03" db="EMBL/GenBank/DDBJ databases">
        <title>Candidatus Competibacter-lineage genomes retrieved from metagenomes reveal functional metabolic diversity.</title>
        <authorList>
            <person name="McIlroy S.J."/>
            <person name="Albertsen M."/>
            <person name="Andresen E.K."/>
            <person name="Saunders A.M."/>
            <person name="Kristiansen R."/>
            <person name="Stokholm-Bjerregaard M."/>
            <person name="Nielsen K.L."/>
            <person name="Nielsen P.H."/>
        </authorList>
    </citation>
    <scope>NUCLEOTIDE SEQUENCE</scope>
    <source>
        <strain evidence="7">Run_A_D11</strain>
    </source>
</reference>
<keyword evidence="8" id="KW-1185">Reference proteome</keyword>
<dbReference type="Pfam" id="PF13442">
    <property type="entry name" value="Cytochrome_CBB3"/>
    <property type="match status" value="1"/>
</dbReference>
<keyword evidence="1 4" id="KW-0349">Heme</keyword>
<dbReference type="RefSeq" id="WP_048676718.1">
    <property type="nucleotide sequence ID" value="NZ_CBTJ020000111.1"/>
</dbReference>
<dbReference type="SUPFAM" id="SSF46626">
    <property type="entry name" value="Cytochrome c"/>
    <property type="match status" value="1"/>
</dbReference>
<evidence type="ECO:0000313" key="8">
    <source>
        <dbReference type="Proteomes" id="UP000035760"/>
    </source>
</evidence>
<dbReference type="InterPro" id="IPR051200">
    <property type="entry name" value="Host-pathogen_enzymatic-act"/>
</dbReference>
<dbReference type="PANTHER" id="PTHR47197">
    <property type="entry name" value="PROTEIN NIRF"/>
    <property type="match status" value="1"/>
</dbReference>
<dbReference type="Gene3D" id="1.10.760.10">
    <property type="entry name" value="Cytochrome c-like domain"/>
    <property type="match status" value="1"/>
</dbReference>
<dbReference type="Proteomes" id="UP000035760">
    <property type="component" value="Unassembled WGS sequence"/>
</dbReference>
<dbReference type="PANTHER" id="PTHR47197:SF3">
    <property type="entry name" value="DIHYDRO-HEME D1 DEHYDROGENASE"/>
    <property type="match status" value="1"/>
</dbReference>
<evidence type="ECO:0000256" key="1">
    <source>
        <dbReference type="ARBA" id="ARBA00022617"/>
    </source>
</evidence>
<evidence type="ECO:0000313" key="7">
    <source>
        <dbReference type="EMBL" id="CDI04487.1"/>
    </source>
</evidence>
<protein>
    <submittedName>
        <fullName evidence="7">C-type cytochrome (NirN)</fullName>
    </submittedName>
</protein>
<dbReference type="AlphaFoldDB" id="W6M9Y4"/>
<keyword evidence="5" id="KW-0732">Signal</keyword>
<keyword evidence="2 4" id="KW-0479">Metal-binding</keyword>
<comment type="caution">
    <text evidence="7">The sequence shown here is derived from an EMBL/GenBank/DDBJ whole genome shotgun (WGS) entry which is preliminary data.</text>
</comment>
<evidence type="ECO:0000256" key="2">
    <source>
        <dbReference type="ARBA" id="ARBA00022723"/>
    </source>
</evidence>
<dbReference type="InterPro" id="IPR009056">
    <property type="entry name" value="Cyt_c-like_dom"/>
</dbReference>
<dbReference type="InterPro" id="IPR036909">
    <property type="entry name" value="Cyt_c-like_dom_sf"/>
</dbReference>
<dbReference type="GO" id="GO:0009055">
    <property type="term" value="F:electron transfer activity"/>
    <property type="evidence" value="ECO:0007669"/>
    <property type="project" value="InterPro"/>
</dbReference>
<dbReference type="InterPro" id="IPR011048">
    <property type="entry name" value="Haem_d1_sf"/>
</dbReference>
<proteinExistence type="predicted"/>
<organism evidence="7 8">
    <name type="scientific">Candidatus Competibacter denitrificans Run_A_D11</name>
    <dbReference type="NCBI Taxonomy" id="1400863"/>
    <lineage>
        <taxon>Bacteria</taxon>
        <taxon>Pseudomonadati</taxon>
        <taxon>Pseudomonadota</taxon>
        <taxon>Gammaproteobacteria</taxon>
        <taxon>Candidatus Competibacteraceae</taxon>
        <taxon>Candidatus Competibacter</taxon>
    </lineage>
</organism>
<gene>
    <name evidence="7" type="ORF">BN873_980088</name>
</gene>
<dbReference type="EMBL" id="CBTJ020000111">
    <property type="protein sequence ID" value="CDI04487.1"/>
    <property type="molecule type" value="Genomic_DNA"/>
</dbReference>
<dbReference type="GO" id="GO:0020037">
    <property type="term" value="F:heme binding"/>
    <property type="evidence" value="ECO:0007669"/>
    <property type="project" value="InterPro"/>
</dbReference>
<accession>W6M9Y4</accession>
<dbReference type="SUPFAM" id="SSF51004">
    <property type="entry name" value="C-terminal (heme d1) domain of cytochrome cd1-nitrite reductase"/>
    <property type="match status" value="1"/>
</dbReference>
<name>W6M9Y4_9GAMM</name>
<dbReference type="InterPro" id="IPR003143">
    <property type="entry name" value="Cyt_cd1_C_sf"/>
</dbReference>
<evidence type="ECO:0000256" key="5">
    <source>
        <dbReference type="SAM" id="SignalP"/>
    </source>
</evidence>
<evidence type="ECO:0000259" key="6">
    <source>
        <dbReference type="PROSITE" id="PS51007"/>
    </source>
</evidence>
<evidence type="ECO:0000256" key="4">
    <source>
        <dbReference type="PROSITE-ProRule" id="PRU00433"/>
    </source>
</evidence>
<dbReference type="Gene3D" id="2.140.10.20">
    <property type="entry name" value="C-terminal (heme d1) domain of cytochrome cd1-nitrite reductase"/>
    <property type="match status" value="1"/>
</dbReference>